<dbReference type="Gene3D" id="3.40.50.150">
    <property type="entry name" value="Vaccinia Virus protein VP39"/>
    <property type="match status" value="1"/>
</dbReference>
<evidence type="ECO:0000256" key="2">
    <source>
        <dbReference type="ARBA" id="ARBA00022679"/>
    </source>
</evidence>
<protein>
    <recommendedName>
        <fullName evidence="6">SAM-dependent methyltransferase</fullName>
    </recommendedName>
</protein>
<reference evidence="4 5" key="1">
    <citation type="submission" date="2018-06" db="EMBL/GenBank/DDBJ databases">
        <title>Extensive metabolic versatility and redundancy in microbially diverse, dynamic hydrothermal sediments.</title>
        <authorList>
            <person name="Dombrowski N."/>
            <person name="Teske A."/>
            <person name="Baker B.J."/>
        </authorList>
    </citation>
    <scope>NUCLEOTIDE SEQUENCE [LARGE SCALE GENOMIC DNA]</scope>
    <source>
        <strain evidence="4">B66_G16</strain>
    </source>
</reference>
<evidence type="ECO:0000313" key="4">
    <source>
        <dbReference type="EMBL" id="RLE47694.1"/>
    </source>
</evidence>
<accession>A0A497ENC6</accession>
<keyword evidence="2" id="KW-0808">Transferase</keyword>
<dbReference type="PANTHER" id="PTHR13610">
    <property type="entry name" value="METHYLTRANSFERASE DOMAIN-CONTAINING PROTEIN"/>
    <property type="match status" value="1"/>
</dbReference>
<evidence type="ECO:0000313" key="5">
    <source>
        <dbReference type="Proteomes" id="UP000278475"/>
    </source>
</evidence>
<dbReference type="Proteomes" id="UP000278475">
    <property type="component" value="Unassembled WGS sequence"/>
</dbReference>
<sequence>KRIKRMGLKERVKIINGDLFKIDLAKYDVITVYLTVPALNVLKDKFKDFLIKGGRIISHDYGIPGFKPILAEPVVEGGRRHFLYLYTVKSVH</sequence>
<feature type="non-terminal residue" evidence="4">
    <location>
        <position position="1"/>
    </location>
</feature>
<gene>
    <name evidence="4" type="ORF">DRJ31_08460</name>
</gene>
<dbReference type="AlphaFoldDB" id="A0A497ENC6"/>
<evidence type="ECO:0000256" key="3">
    <source>
        <dbReference type="ARBA" id="ARBA00022691"/>
    </source>
</evidence>
<dbReference type="InterPro" id="IPR026170">
    <property type="entry name" value="FAM173A/B"/>
</dbReference>
<keyword evidence="3" id="KW-0949">S-adenosyl-L-methionine</keyword>
<evidence type="ECO:0008006" key="6">
    <source>
        <dbReference type="Google" id="ProtNLM"/>
    </source>
</evidence>
<dbReference type="PANTHER" id="PTHR13610:SF11">
    <property type="entry name" value="METHYLTRANSFERASE DOMAIN-CONTAINING PROTEIN"/>
    <property type="match status" value="1"/>
</dbReference>
<dbReference type="SUPFAM" id="SSF53335">
    <property type="entry name" value="S-adenosyl-L-methionine-dependent methyltransferases"/>
    <property type="match status" value="1"/>
</dbReference>
<proteinExistence type="predicted"/>
<name>A0A497ENC6_9CREN</name>
<dbReference type="InterPro" id="IPR029063">
    <property type="entry name" value="SAM-dependent_MTases_sf"/>
</dbReference>
<comment type="caution">
    <text evidence="4">The sequence shown here is derived from an EMBL/GenBank/DDBJ whole genome shotgun (WGS) entry which is preliminary data.</text>
</comment>
<dbReference type="GO" id="GO:0016279">
    <property type="term" value="F:protein-lysine N-methyltransferase activity"/>
    <property type="evidence" value="ECO:0007669"/>
    <property type="project" value="InterPro"/>
</dbReference>
<evidence type="ECO:0000256" key="1">
    <source>
        <dbReference type="ARBA" id="ARBA00022603"/>
    </source>
</evidence>
<organism evidence="4 5">
    <name type="scientific">Thermoproteota archaeon</name>
    <dbReference type="NCBI Taxonomy" id="2056631"/>
    <lineage>
        <taxon>Archaea</taxon>
        <taxon>Thermoproteota</taxon>
    </lineage>
</organism>
<keyword evidence="1" id="KW-0489">Methyltransferase</keyword>
<dbReference type="GO" id="GO:0032259">
    <property type="term" value="P:methylation"/>
    <property type="evidence" value="ECO:0007669"/>
    <property type="project" value="UniProtKB-KW"/>
</dbReference>
<dbReference type="EMBL" id="QMQV01000111">
    <property type="protein sequence ID" value="RLE47694.1"/>
    <property type="molecule type" value="Genomic_DNA"/>
</dbReference>